<dbReference type="GO" id="GO:0000287">
    <property type="term" value="F:magnesium ion binding"/>
    <property type="evidence" value="ECO:0007669"/>
    <property type="project" value="UniProtKB-UniRule"/>
</dbReference>
<evidence type="ECO:0000256" key="11">
    <source>
        <dbReference type="ARBA" id="ARBA00022989"/>
    </source>
</evidence>
<dbReference type="SUPFAM" id="SSF81660">
    <property type="entry name" value="Metal cation-transporting ATPase, ATP-binding domain N"/>
    <property type="match status" value="1"/>
</dbReference>
<dbReference type="GO" id="GO:0005886">
    <property type="term" value="C:plasma membrane"/>
    <property type="evidence" value="ECO:0007669"/>
    <property type="project" value="TreeGrafter"/>
</dbReference>
<feature type="transmembrane region" description="Helical" evidence="19">
    <location>
        <begin position="1242"/>
        <end position="1263"/>
    </location>
</feature>
<feature type="active site" description="4-aspartylphosphate intermediate" evidence="16">
    <location>
        <position position="640"/>
    </location>
</feature>
<feature type="domain" description="P-type ATPase C-terminal" evidence="22">
    <location>
        <begin position="1070"/>
        <end position="1303"/>
    </location>
</feature>
<feature type="binding site" evidence="17">
    <location>
        <position position="937"/>
    </location>
    <ligand>
        <name>ATP</name>
        <dbReference type="ChEBI" id="CHEBI:30616"/>
    </ligand>
</feature>
<dbReference type="EMBL" id="ML986634">
    <property type="protein sequence ID" value="KAF2262895.1"/>
    <property type="molecule type" value="Genomic_DNA"/>
</dbReference>
<evidence type="ECO:0000256" key="4">
    <source>
        <dbReference type="ARBA" id="ARBA00022448"/>
    </source>
</evidence>
<keyword evidence="11 19" id="KW-1133">Transmembrane helix</keyword>
<dbReference type="InterPro" id="IPR044492">
    <property type="entry name" value="P_typ_ATPase_HD_dom"/>
</dbReference>
<feature type="binding site" evidence="17">
    <location>
        <position position="792"/>
    </location>
    <ligand>
        <name>ATP</name>
        <dbReference type="ChEBI" id="CHEBI:30616"/>
    </ligand>
</feature>
<dbReference type="Proteomes" id="UP000800093">
    <property type="component" value="Unassembled WGS sequence"/>
</dbReference>
<dbReference type="InterPro" id="IPR018303">
    <property type="entry name" value="ATPase_P-typ_P_site"/>
</dbReference>
<evidence type="ECO:0000256" key="2">
    <source>
        <dbReference type="ARBA" id="ARBA00004337"/>
    </source>
</evidence>
<proteinExistence type="inferred from homology"/>
<comment type="catalytic activity">
    <reaction evidence="14 19">
        <text>ATP + H2O + phospholipidSide 1 = ADP + phosphate + phospholipidSide 2.</text>
        <dbReference type="EC" id="7.6.2.1"/>
    </reaction>
</comment>
<feature type="binding site" evidence="17">
    <location>
        <position position="641"/>
    </location>
    <ligand>
        <name>ATP</name>
        <dbReference type="ChEBI" id="CHEBI:30616"/>
    </ligand>
</feature>
<dbReference type="InterPro" id="IPR023298">
    <property type="entry name" value="ATPase_P-typ_TM_dom_sf"/>
</dbReference>
<keyword evidence="8 17" id="KW-0067">ATP-binding</keyword>
<feature type="region of interest" description="Disordered" evidence="20">
    <location>
        <begin position="1"/>
        <end position="56"/>
    </location>
</feature>
<comment type="similarity">
    <text evidence="3 19">Belongs to the cation transport ATPase (P-type) (TC 3.A.3) family. Type IV subfamily.</text>
</comment>
<feature type="binding site" evidence="17">
    <location>
        <position position="825"/>
    </location>
    <ligand>
        <name>ATP</name>
        <dbReference type="ChEBI" id="CHEBI:30616"/>
    </ligand>
</feature>
<dbReference type="SFLD" id="SFLDG00002">
    <property type="entry name" value="C1.7:_P-type_atpase_like"/>
    <property type="match status" value="1"/>
</dbReference>
<dbReference type="NCBIfam" id="TIGR01652">
    <property type="entry name" value="ATPase-Plipid"/>
    <property type="match status" value="1"/>
</dbReference>
<feature type="compositionally biased region" description="Basic and acidic residues" evidence="20">
    <location>
        <begin position="303"/>
        <end position="312"/>
    </location>
</feature>
<keyword evidence="13 19" id="KW-0472">Membrane</keyword>
<feature type="region of interest" description="Disordered" evidence="20">
    <location>
        <begin position="78"/>
        <end position="133"/>
    </location>
</feature>
<keyword evidence="7 17" id="KW-0547">Nucleotide-binding</keyword>
<evidence type="ECO:0000256" key="6">
    <source>
        <dbReference type="ARBA" id="ARBA00022723"/>
    </source>
</evidence>
<dbReference type="PANTHER" id="PTHR24092:SF5">
    <property type="entry name" value="PHOSPHOLIPID-TRANSPORTING ATPASE"/>
    <property type="match status" value="1"/>
</dbReference>
<keyword evidence="5 19" id="KW-0812">Transmembrane</keyword>
<sequence>MSAPHQYHQPNAPDDADSDLELDLEELDPLASSSHSAVSPPRRHSKEQRRPFHELGARIPLRNLRVGRLRGNRRAVANHDAEEEDLRGLIEDDGAGKRDSGGSYGQSGDDDAPLLPTSNTRRRRHDRAPSALSRISSNMRLPGFISSARRPTSPVVQLGEGTLEVEEERDTTSQRTISVGQPQGSRFPANAVSNAKYTPWSFLPRTLYNEFSFFINMYFLLVALSQIIPALRIGYLSTYIAPLAFVISITLGKEALDDIARRRRDAEANSEGYTVLKFEENSIGNGLAPGKSSERKRRKRIRKGDGRSRLTDIEDEEESLSTSKGLTTSTFWETIKPSRSLKVGDVVKLGKDQRVPADMIILKTYSHEAPSSSTAKMNGPDATPTLIGEGTNGGTSSQSSGGEDQAAASGTSGEAFIRTDQLDGETDWKLRLTSPLTQNLEVGEFTRLRIIAGKPDKKVNEFFGTVELQPKRQRQYDPHDQEVQASTAEQAQSAPLNIDNTVWANTVLASSCSVLAVVVYTGPQTRQALSTSPSRSKTGLLEYEINSLTKFLCIFTLSLSFILIALARFRDIEERKWYVSMMRFLILFSTIVPVGLRVNLDMGKSVYAWFIEHDKSISGTVVRTSTIPEDLGRIEYLLSDKTGTLTQNEMEMKKIHVGTVSYANEAMEEVSSYIRQSFTSPPGEMPSLVTPSSVYIAPLTSATRTRREIGSRVRDVVLALALCHNVTPTTEEENGEMVTTYQASSPDEIAIVRWTENVGLRLLQRDRESMTLQSCDTGNIVVRVRILNVFPFTSEGKRMGIVVKFYHGPEASATDEDGEIWFYQKGADTVMTSIVAANDWLEEETANMAREGLRTLVVGRKKMSPQTYLDFMTKHSQASLALHNRDNAVADVVKAYLEHDLELLGVTGVEDKLQRDVKPSLELLRNAGIKIWMLTGDKVETARCVAVSSKLVTRGQYVHTIAKMKRKDLAHDSLDFLRGKTDACLLIDGESLALMLNHYREQFIAIAVQLPAVVACRCSPTQKADIAKLIREYTKKRVCCIGDGGNDVSMIQAADVGVGIVGKEGRQASLAADFSIEQFCYLVKLLVWHGRNSYKRSAKLSQFVIHRGLIISICQTVYSIATAFEPNALYKDWLLVGYSTVYTMAPVFSLVLDRDVDESVANLYPELYAELKTGRSLSYKSFFIWVFVSIYQGSMIQGLSQLLVGVDKDDTAIFKRMVSVSFTVLVMNELIMVAMEVTTWHWIMIASILGTTGIYFGSVPFLSRYFELGYVSSLAFWWKFCVIAAISLVPPYAAKLLGRTLRPPSYRKVRGV</sequence>
<feature type="transmembrane region" description="Helical" evidence="19">
    <location>
        <begin position="581"/>
        <end position="600"/>
    </location>
</feature>
<feature type="region of interest" description="Disordered" evidence="20">
    <location>
        <begin position="286"/>
        <end position="324"/>
    </location>
</feature>
<dbReference type="SUPFAM" id="SSF56784">
    <property type="entry name" value="HAD-like"/>
    <property type="match status" value="1"/>
</dbReference>
<feature type="transmembrane region" description="Helical" evidence="19">
    <location>
        <begin position="1275"/>
        <end position="1298"/>
    </location>
</feature>
<dbReference type="SUPFAM" id="SSF81653">
    <property type="entry name" value="Calcium ATPase, transduction domain A"/>
    <property type="match status" value="1"/>
</dbReference>
<keyword evidence="6 18" id="KW-0479">Metal-binding</keyword>
<dbReference type="EC" id="7.6.2.1" evidence="19"/>
<dbReference type="Gene3D" id="2.70.150.10">
    <property type="entry name" value="Calcium-transporting ATPase, cytoplasmic transduction domain A"/>
    <property type="match status" value="1"/>
</dbReference>
<feature type="binding site" evidence="17">
    <location>
        <position position="1023"/>
    </location>
    <ligand>
        <name>ATP</name>
        <dbReference type="ChEBI" id="CHEBI:30616"/>
    </ligand>
</feature>
<evidence type="ECO:0000259" key="22">
    <source>
        <dbReference type="Pfam" id="PF16212"/>
    </source>
</evidence>
<dbReference type="PRINTS" id="PR00119">
    <property type="entry name" value="CATATPASE"/>
</dbReference>
<dbReference type="FunFam" id="3.40.1110.10:FF:000067">
    <property type="entry name" value="Phospholipid-transporting ATPase"/>
    <property type="match status" value="1"/>
</dbReference>
<feature type="binding site" evidence="17">
    <location>
        <position position="748"/>
    </location>
    <ligand>
        <name>ATP</name>
        <dbReference type="ChEBI" id="CHEBI:30616"/>
    </ligand>
</feature>
<comment type="catalytic activity">
    <reaction evidence="15">
        <text>a 1,2-diacyl-sn-glycero-3-phosphoethanolamine(out) + ATP + H2O = a 1,2-diacyl-sn-glycero-3-phosphoethanolamine(in) + ADP + phosphate + H(+)</text>
        <dbReference type="Rhea" id="RHEA:66132"/>
        <dbReference type="ChEBI" id="CHEBI:15377"/>
        <dbReference type="ChEBI" id="CHEBI:15378"/>
        <dbReference type="ChEBI" id="CHEBI:30616"/>
        <dbReference type="ChEBI" id="CHEBI:43474"/>
        <dbReference type="ChEBI" id="CHEBI:64612"/>
        <dbReference type="ChEBI" id="CHEBI:456216"/>
    </reaction>
    <physiologicalReaction direction="left-to-right" evidence="15">
        <dbReference type="Rhea" id="RHEA:66133"/>
    </physiologicalReaction>
</comment>
<evidence type="ECO:0000256" key="17">
    <source>
        <dbReference type="PIRSR" id="PIRSR606539-2"/>
    </source>
</evidence>
<feature type="binding site" evidence="17">
    <location>
        <position position="936"/>
    </location>
    <ligand>
        <name>ATP</name>
        <dbReference type="ChEBI" id="CHEBI:30616"/>
    </ligand>
</feature>
<reference evidence="24" key="1">
    <citation type="journal article" date="2020" name="Stud. Mycol.">
        <title>101 Dothideomycetes genomes: A test case for predicting lifestyles and emergence of pathogens.</title>
        <authorList>
            <person name="Haridas S."/>
            <person name="Albert R."/>
            <person name="Binder M."/>
            <person name="Bloem J."/>
            <person name="LaButti K."/>
            <person name="Salamov A."/>
            <person name="Andreopoulos B."/>
            <person name="Baker S."/>
            <person name="Barry K."/>
            <person name="Bills G."/>
            <person name="Bluhm B."/>
            <person name="Cannon C."/>
            <person name="Castanera R."/>
            <person name="Culley D."/>
            <person name="Daum C."/>
            <person name="Ezra D."/>
            <person name="Gonzalez J."/>
            <person name="Henrissat B."/>
            <person name="Kuo A."/>
            <person name="Liang C."/>
            <person name="Lipzen A."/>
            <person name="Lutzoni F."/>
            <person name="Magnuson J."/>
            <person name="Mondo S."/>
            <person name="Nolan M."/>
            <person name="Ohm R."/>
            <person name="Pangilinan J."/>
            <person name="Park H.-J."/>
            <person name="Ramirez L."/>
            <person name="Alfaro M."/>
            <person name="Sun H."/>
            <person name="Tritt A."/>
            <person name="Yoshinaga Y."/>
            <person name="Zwiers L.-H."/>
            <person name="Turgeon B."/>
            <person name="Goodwin S."/>
            <person name="Spatafora J."/>
            <person name="Crous P."/>
            <person name="Grigoriev I."/>
        </authorList>
    </citation>
    <scope>NUCLEOTIDE SEQUENCE [LARGE SCALE GENOMIC DNA]</scope>
    <source>
        <strain evidence="24">CBS 304.66</strain>
    </source>
</reference>
<evidence type="ECO:0000256" key="7">
    <source>
        <dbReference type="ARBA" id="ARBA00022741"/>
    </source>
</evidence>
<feature type="transmembrane region" description="Helical" evidence="19">
    <location>
        <begin position="1182"/>
        <end position="1204"/>
    </location>
</feature>
<feature type="binding site" evidence="18">
    <location>
        <position position="1043"/>
    </location>
    <ligand>
        <name>Mg(2+)</name>
        <dbReference type="ChEBI" id="CHEBI:18420"/>
    </ligand>
</feature>
<feature type="binding site" evidence="17">
    <location>
        <position position="935"/>
    </location>
    <ligand>
        <name>ATP</name>
        <dbReference type="ChEBI" id="CHEBI:30616"/>
    </ligand>
</feature>
<dbReference type="GO" id="GO:0005802">
    <property type="term" value="C:trans-Golgi network"/>
    <property type="evidence" value="ECO:0007669"/>
    <property type="project" value="TreeGrafter"/>
</dbReference>
<dbReference type="SFLD" id="SFLDF00027">
    <property type="entry name" value="p-type_atpase"/>
    <property type="match status" value="1"/>
</dbReference>
<name>A0A9P4K743_9PLEO</name>
<dbReference type="InterPro" id="IPR023214">
    <property type="entry name" value="HAD_sf"/>
</dbReference>
<feature type="binding site" evidence="17">
    <location>
        <position position="854"/>
    </location>
    <ligand>
        <name>ATP</name>
        <dbReference type="ChEBI" id="CHEBI:30616"/>
    </ligand>
</feature>
<keyword evidence="10 19" id="KW-1278">Translocase</keyword>
<dbReference type="Pfam" id="PF16209">
    <property type="entry name" value="PhoLip_ATPase_N"/>
    <property type="match status" value="1"/>
</dbReference>
<evidence type="ECO:0000256" key="14">
    <source>
        <dbReference type="ARBA" id="ARBA00034036"/>
    </source>
</evidence>
<feature type="region of interest" description="Disordered" evidence="20">
    <location>
        <begin position="470"/>
        <end position="491"/>
    </location>
</feature>
<dbReference type="GO" id="GO:0005524">
    <property type="term" value="F:ATP binding"/>
    <property type="evidence" value="ECO:0007669"/>
    <property type="project" value="UniProtKB-UniRule"/>
</dbReference>
<evidence type="ECO:0000256" key="9">
    <source>
        <dbReference type="ARBA" id="ARBA00022842"/>
    </source>
</evidence>
<evidence type="ECO:0000256" key="10">
    <source>
        <dbReference type="ARBA" id="ARBA00022967"/>
    </source>
</evidence>
<feature type="binding site" evidence="17">
    <location>
        <position position="640"/>
    </location>
    <ligand>
        <name>ATP</name>
        <dbReference type="ChEBI" id="CHEBI:30616"/>
    </ligand>
</feature>
<evidence type="ECO:0000256" key="5">
    <source>
        <dbReference type="ARBA" id="ARBA00022692"/>
    </source>
</evidence>
<dbReference type="InterPro" id="IPR032631">
    <property type="entry name" value="P-type_ATPase_N"/>
</dbReference>
<organism evidence="23 24">
    <name type="scientific">Lojkania enalia</name>
    <dbReference type="NCBI Taxonomy" id="147567"/>
    <lineage>
        <taxon>Eukaryota</taxon>
        <taxon>Fungi</taxon>
        <taxon>Dikarya</taxon>
        <taxon>Ascomycota</taxon>
        <taxon>Pezizomycotina</taxon>
        <taxon>Dothideomycetes</taxon>
        <taxon>Pleosporomycetidae</taxon>
        <taxon>Pleosporales</taxon>
        <taxon>Pleosporales incertae sedis</taxon>
        <taxon>Lojkania</taxon>
    </lineage>
</organism>
<dbReference type="Pfam" id="PF16212">
    <property type="entry name" value="PhoLip_ATPase_C"/>
    <property type="match status" value="1"/>
</dbReference>
<dbReference type="InterPro" id="IPR008250">
    <property type="entry name" value="ATPase_P-typ_transduc_dom_A_sf"/>
</dbReference>
<keyword evidence="24" id="KW-1185">Reference proteome</keyword>
<dbReference type="GO" id="GO:0006890">
    <property type="term" value="P:retrograde vesicle-mediated transport, Golgi to endoplasmic reticulum"/>
    <property type="evidence" value="ECO:0007669"/>
    <property type="project" value="TreeGrafter"/>
</dbReference>
<dbReference type="GO" id="GO:0006897">
    <property type="term" value="P:endocytosis"/>
    <property type="evidence" value="ECO:0007669"/>
    <property type="project" value="TreeGrafter"/>
</dbReference>
<dbReference type="GO" id="GO:0016887">
    <property type="term" value="F:ATP hydrolysis activity"/>
    <property type="evidence" value="ECO:0007669"/>
    <property type="project" value="InterPro"/>
</dbReference>
<dbReference type="GO" id="GO:0045332">
    <property type="term" value="P:phospholipid translocation"/>
    <property type="evidence" value="ECO:0007669"/>
    <property type="project" value="TreeGrafter"/>
</dbReference>
<feature type="transmembrane region" description="Helical" evidence="19">
    <location>
        <begin position="1216"/>
        <end position="1235"/>
    </location>
</feature>
<keyword evidence="4" id="KW-0813">Transport</keyword>
<feature type="compositionally biased region" description="Low complexity" evidence="20">
    <location>
        <begin position="394"/>
        <end position="403"/>
    </location>
</feature>
<dbReference type="FunFam" id="3.40.50.1000:FF:000009">
    <property type="entry name" value="Phospholipid-transporting ATPase"/>
    <property type="match status" value="1"/>
</dbReference>
<evidence type="ECO:0000313" key="23">
    <source>
        <dbReference type="EMBL" id="KAF2262895.1"/>
    </source>
</evidence>
<feature type="binding site" evidence="17">
    <location>
        <position position="1046"/>
    </location>
    <ligand>
        <name>ATP</name>
        <dbReference type="ChEBI" id="CHEBI:30616"/>
    </ligand>
</feature>
<evidence type="ECO:0000313" key="24">
    <source>
        <dbReference type="Proteomes" id="UP000800093"/>
    </source>
</evidence>
<evidence type="ECO:0000256" key="8">
    <source>
        <dbReference type="ARBA" id="ARBA00022840"/>
    </source>
</evidence>
<feature type="region of interest" description="Disordered" evidence="20">
    <location>
        <begin position="369"/>
        <end position="419"/>
    </location>
</feature>
<dbReference type="OrthoDB" id="377733at2759"/>
<dbReference type="NCBIfam" id="TIGR01494">
    <property type="entry name" value="ATPase_P-type"/>
    <property type="match status" value="2"/>
</dbReference>
<feature type="binding site" evidence="18">
    <location>
        <position position="640"/>
    </location>
    <ligand>
        <name>Mg(2+)</name>
        <dbReference type="ChEBI" id="CHEBI:18420"/>
    </ligand>
</feature>
<evidence type="ECO:0000256" key="15">
    <source>
        <dbReference type="ARBA" id="ARBA00049128"/>
    </source>
</evidence>
<feature type="binding site" evidence="18">
    <location>
        <position position="1047"/>
    </location>
    <ligand>
        <name>Mg(2+)</name>
        <dbReference type="ChEBI" id="CHEBI:18420"/>
    </ligand>
</feature>
<evidence type="ECO:0000256" key="16">
    <source>
        <dbReference type="PIRSR" id="PIRSR606539-1"/>
    </source>
</evidence>
<evidence type="ECO:0000256" key="13">
    <source>
        <dbReference type="ARBA" id="ARBA00023136"/>
    </source>
</evidence>
<feature type="binding site" evidence="17">
    <location>
        <position position="1017"/>
    </location>
    <ligand>
        <name>ATP</name>
        <dbReference type="ChEBI" id="CHEBI:30616"/>
    </ligand>
</feature>
<dbReference type="InterPro" id="IPR023299">
    <property type="entry name" value="ATPase_P-typ_cyto_dom_N"/>
</dbReference>
<gene>
    <name evidence="23" type="ORF">CC78DRAFT_618119</name>
</gene>
<feature type="compositionally biased region" description="Basic and acidic residues" evidence="20">
    <location>
        <begin position="86"/>
        <end position="100"/>
    </location>
</feature>
<accession>A0A9P4K743</accession>
<dbReference type="InterPro" id="IPR032630">
    <property type="entry name" value="P_typ_ATPase_c"/>
</dbReference>
<comment type="caution">
    <text evidence="23">The sequence shown here is derived from an EMBL/GenBank/DDBJ whole genome shotgun (WGS) entry which is preliminary data.</text>
</comment>
<evidence type="ECO:0000256" key="20">
    <source>
        <dbReference type="SAM" id="MobiDB-lite"/>
    </source>
</evidence>
<evidence type="ECO:0000256" key="3">
    <source>
        <dbReference type="ARBA" id="ARBA00008109"/>
    </source>
</evidence>
<dbReference type="InterPro" id="IPR006539">
    <property type="entry name" value="P-type_ATPase_IV"/>
</dbReference>
<keyword evidence="12" id="KW-0445">Lipid transport</keyword>
<feature type="transmembrane region" description="Helical" evidence="19">
    <location>
        <begin position="551"/>
        <end position="569"/>
    </location>
</feature>
<dbReference type="InterPro" id="IPR001757">
    <property type="entry name" value="P_typ_ATPase"/>
</dbReference>
<feature type="binding site" evidence="17">
    <location>
        <position position="642"/>
    </location>
    <ligand>
        <name>ATP</name>
        <dbReference type="ChEBI" id="CHEBI:30616"/>
    </ligand>
</feature>
<protein>
    <recommendedName>
        <fullName evidence="19">Phospholipid-transporting ATPase</fullName>
        <ecNumber evidence="19">7.6.2.1</ecNumber>
    </recommendedName>
</protein>
<comment type="subcellular location">
    <subcellularLocation>
        <location evidence="2">Endosome membrane</location>
        <topology evidence="2">Multi-pass membrane protein</topology>
    </subcellularLocation>
    <subcellularLocation>
        <location evidence="19">Membrane</location>
        <topology evidence="19">Multi-pass membrane protein</topology>
    </subcellularLocation>
</comment>
<feature type="domain" description="P-type ATPase N-terminal" evidence="21">
    <location>
        <begin position="184"/>
        <end position="236"/>
    </location>
</feature>
<dbReference type="InterPro" id="IPR036412">
    <property type="entry name" value="HAD-like_sf"/>
</dbReference>
<dbReference type="SFLD" id="SFLDS00003">
    <property type="entry name" value="Haloacid_Dehalogenase"/>
    <property type="match status" value="1"/>
</dbReference>
<dbReference type="GO" id="GO:0140326">
    <property type="term" value="F:ATPase-coupled intramembrane lipid transporter activity"/>
    <property type="evidence" value="ECO:0007669"/>
    <property type="project" value="UniProtKB-EC"/>
</dbReference>
<dbReference type="SUPFAM" id="SSF81665">
    <property type="entry name" value="Calcium ATPase, transmembrane domain M"/>
    <property type="match status" value="1"/>
</dbReference>
<evidence type="ECO:0000256" key="1">
    <source>
        <dbReference type="ARBA" id="ARBA00001946"/>
    </source>
</evidence>
<dbReference type="Pfam" id="PF13246">
    <property type="entry name" value="Cation_ATPase"/>
    <property type="match status" value="1"/>
</dbReference>
<dbReference type="GO" id="GO:0010008">
    <property type="term" value="C:endosome membrane"/>
    <property type="evidence" value="ECO:0007669"/>
    <property type="project" value="UniProtKB-SubCell"/>
</dbReference>
<feature type="compositionally biased region" description="Acidic residues" evidence="20">
    <location>
        <begin position="14"/>
        <end position="28"/>
    </location>
</feature>
<dbReference type="PROSITE" id="PS00154">
    <property type="entry name" value="ATPASE_E1_E2"/>
    <property type="match status" value="1"/>
</dbReference>
<evidence type="ECO:0000259" key="21">
    <source>
        <dbReference type="Pfam" id="PF16209"/>
    </source>
</evidence>
<feature type="binding site" evidence="18">
    <location>
        <position position="642"/>
    </location>
    <ligand>
        <name>Mg(2+)</name>
        <dbReference type="ChEBI" id="CHEBI:18420"/>
    </ligand>
</feature>
<evidence type="ECO:0000256" key="19">
    <source>
        <dbReference type="RuleBase" id="RU362033"/>
    </source>
</evidence>
<evidence type="ECO:0000256" key="12">
    <source>
        <dbReference type="ARBA" id="ARBA00023055"/>
    </source>
</evidence>
<keyword evidence="9 18" id="KW-0460">Magnesium</keyword>
<dbReference type="Gene3D" id="3.40.50.1000">
    <property type="entry name" value="HAD superfamily/HAD-like"/>
    <property type="match status" value="1"/>
</dbReference>
<dbReference type="Gene3D" id="3.40.1110.10">
    <property type="entry name" value="Calcium-transporting ATPase, cytoplasmic domain N"/>
    <property type="match status" value="1"/>
</dbReference>
<dbReference type="PANTHER" id="PTHR24092">
    <property type="entry name" value="PROBABLE PHOSPHOLIPID-TRANSPORTING ATPASE"/>
    <property type="match status" value="1"/>
</dbReference>
<evidence type="ECO:0000256" key="18">
    <source>
        <dbReference type="PIRSR" id="PIRSR606539-3"/>
    </source>
</evidence>
<comment type="cofactor">
    <cofactor evidence="1 18">
        <name>Mg(2+)</name>
        <dbReference type="ChEBI" id="CHEBI:18420"/>
    </cofactor>
</comment>
<feature type="binding site" evidence="17">
    <location>
        <position position="1047"/>
    </location>
    <ligand>
        <name>ATP</name>
        <dbReference type="ChEBI" id="CHEBI:30616"/>
    </ligand>
</feature>